<dbReference type="AlphaFoldDB" id="A0A5B7D3E4"/>
<dbReference type="InterPro" id="IPR019341">
    <property type="entry name" value="Alpha/Gamma-adaptin-bd_p34"/>
</dbReference>
<keyword evidence="3" id="KW-1185">Reference proteome</keyword>
<comment type="caution">
    <text evidence="2">The sequence shown here is derived from an EMBL/GenBank/DDBJ whole genome shotgun (WGS) entry which is preliminary data.</text>
</comment>
<gene>
    <name evidence="2" type="primary">AAGAB_1</name>
    <name evidence="2" type="ORF">E2C01_008236</name>
</gene>
<evidence type="ECO:0000313" key="2">
    <source>
        <dbReference type="EMBL" id="MPC15444.1"/>
    </source>
</evidence>
<reference evidence="2 3" key="1">
    <citation type="submission" date="2019-05" db="EMBL/GenBank/DDBJ databases">
        <title>Another draft genome of Portunus trituberculatus and its Hox gene families provides insights of decapod evolution.</title>
        <authorList>
            <person name="Jeong J.-H."/>
            <person name="Song I."/>
            <person name="Kim S."/>
            <person name="Choi T."/>
            <person name="Kim D."/>
            <person name="Ryu S."/>
            <person name="Kim W."/>
        </authorList>
    </citation>
    <scope>NUCLEOTIDE SEQUENCE [LARGE SCALE GENOMIC DNA]</scope>
    <source>
        <tissue evidence="2">Muscle</tissue>
    </source>
</reference>
<evidence type="ECO:0000313" key="3">
    <source>
        <dbReference type="Proteomes" id="UP000324222"/>
    </source>
</evidence>
<dbReference type="Proteomes" id="UP000324222">
    <property type="component" value="Unassembled WGS sequence"/>
</dbReference>
<name>A0A5B7D3E4_PORTR</name>
<proteinExistence type="predicted"/>
<dbReference type="PANTHER" id="PTHR14659:SF1">
    <property type="entry name" value="ALPHA- AND GAMMA-ADAPTIN-BINDING PROTEIN P34"/>
    <property type="match status" value="1"/>
</dbReference>
<dbReference type="PANTHER" id="PTHR14659">
    <property type="entry name" value="ALPHA- AND GAMMA-ADAPTIN-BINDING PROTEIN P34"/>
    <property type="match status" value="1"/>
</dbReference>
<sequence>MLSAVLQSVSSQEERSNSSPHETEEVIYTQLNDLNLGEEDAPDIQGQGLDVLDPSLLQDCTSGDDSTFENLFSSFEHLKKTAASLPPTQRRDYAEKVAVAFWRAMGGDEEEVDGLDSD</sequence>
<dbReference type="OrthoDB" id="1741717at2759"/>
<organism evidence="2 3">
    <name type="scientific">Portunus trituberculatus</name>
    <name type="common">Swimming crab</name>
    <name type="synonym">Neptunus trituberculatus</name>
    <dbReference type="NCBI Taxonomy" id="210409"/>
    <lineage>
        <taxon>Eukaryota</taxon>
        <taxon>Metazoa</taxon>
        <taxon>Ecdysozoa</taxon>
        <taxon>Arthropoda</taxon>
        <taxon>Crustacea</taxon>
        <taxon>Multicrustacea</taxon>
        <taxon>Malacostraca</taxon>
        <taxon>Eumalacostraca</taxon>
        <taxon>Eucarida</taxon>
        <taxon>Decapoda</taxon>
        <taxon>Pleocyemata</taxon>
        <taxon>Brachyura</taxon>
        <taxon>Eubrachyura</taxon>
        <taxon>Portunoidea</taxon>
        <taxon>Portunidae</taxon>
        <taxon>Portuninae</taxon>
        <taxon>Portunus</taxon>
    </lineage>
</organism>
<accession>A0A5B7D3E4</accession>
<evidence type="ECO:0000256" key="1">
    <source>
        <dbReference type="SAM" id="MobiDB-lite"/>
    </source>
</evidence>
<dbReference type="EMBL" id="VSRR010000429">
    <property type="protein sequence ID" value="MPC15444.1"/>
    <property type="molecule type" value="Genomic_DNA"/>
</dbReference>
<protein>
    <submittedName>
        <fullName evidence="2">Alpha-and gamma-adaptin-binding protein p34</fullName>
    </submittedName>
</protein>
<feature type="region of interest" description="Disordered" evidence="1">
    <location>
        <begin position="1"/>
        <end position="24"/>
    </location>
</feature>
<feature type="compositionally biased region" description="Basic and acidic residues" evidence="1">
    <location>
        <begin position="12"/>
        <end position="24"/>
    </location>
</feature>